<protein>
    <recommendedName>
        <fullName evidence="2">SCP domain-containing protein</fullName>
    </recommendedName>
</protein>
<name>A0AAV5QVR0_9ASCO</name>
<evidence type="ECO:0000313" key="3">
    <source>
        <dbReference type="EMBL" id="GMM38270.1"/>
    </source>
</evidence>
<dbReference type="InterPro" id="IPR014044">
    <property type="entry name" value="CAP_dom"/>
</dbReference>
<evidence type="ECO:0000259" key="2">
    <source>
        <dbReference type="SMART" id="SM00198"/>
    </source>
</evidence>
<dbReference type="PROSITE" id="PS01010">
    <property type="entry name" value="CRISP_2"/>
    <property type="match status" value="1"/>
</dbReference>
<dbReference type="AlphaFoldDB" id="A0AAV5QVR0"/>
<gene>
    <name evidence="3" type="ORF">DASC09_056090</name>
</gene>
<proteinExistence type="predicted"/>
<dbReference type="Gene3D" id="3.40.33.10">
    <property type="entry name" value="CAP"/>
    <property type="match status" value="1"/>
</dbReference>
<dbReference type="SMART" id="SM00198">
    <property type="entry name" value="SCP"/>
    <property type="match status" value="1"/>
</dbReference>
<accession>A0AAV5QVR0</accession>
<feature type="compositionally biased region" description="Low complexity" evidence="1">
    <location>
        <begin position="41"/>
        <end position="70"/>
    </location>
</feature>
<dbReference type="PRINTS" id="PR00837">
    <property type="entry name" value="V5TPXLIKE"/>
</dbReference>
<evidence type="ECO:0000313" key="4">
    <source>
        <dbReference type="Proteomes" id="UP001360560"/>
    </source>
</evidence>
<dbReference type="GeneID" id="90076259"/>
<dbReference type="GO" id="GO:0005576">
    <property type="term" value="C:extracellular region"/>
    <property type="evidence" value="ECO:0007669"/>
    <property type="project" value="InterPro"/>
</dbReference>
<dbReference type="Proteomes" id="UP001360560">
    <property type="component" value="Unassembled WGS sequence"/>
</dbReference>
<dbReference type="Pfam" id="PF00188">
    <property type="entry name" value="CAP"/>
    <property type="match status" value="1"/>
</dbReference>
<comment type="caution">
    <text evidence="3">The sequence shown here is derived from an EMBL/GenBank/DDBJ whole genome shotgun (WGS) entry which is preliminary data.</text>
</comment>
<feature type="region of interest" description="Disordered" evidence="1">
    <location>
        <begin position="33"/>
        <end position="70"/>
    </location>
</feature>
<evidence type="ECO:0000256" key="1">
    <source>
        <dbReference type="SAM" id="MobiDB-lite"/>
    </source>
</evidence>
<organism evidence="3 4">
    <name type="scientific">Saccharomycopsis crataegensis</name>
    <dbReference type="NCBI Taxonomy" id="43959"/>
    <lineage>
        <taxon>Eukaryota</taxon>
        <taxon>Fungi</taxon>
        <taxon>Dikarya</taxon>
        <taxon>Ascomycota</taxon>
        <taxon>Saccharomycotina</taxon>
        <taxon>Saccharomycetes</taxon>
        <taxon>Saccharomycopsidaceae</taxon>
        <taxon>Saccharomycopsis</taxon>
    </lineage>
</organism>
<dbReference type="RefSeq" id="XP_064855266.1">
    <property type="nucleotide sequence ID" value="XM_064999194.1"/>
</dbReference>
<dbReference type="PANTHER" id="PTHR10334">
    <property type="entry name" value="CYSTEINE-RICH SECRETORY PROTEIN-RELATED"/>
    <property type="match status" value="1"/>
</dbReference>
<reference evidence="3 4" key="1">
    <citation type="journal article" date="2023" name="Elife">
        <title>Identification of key yeast species and microbe-microbe interactions impacting larval growth of Drosophila in the wild.</title>
        <authorList>
            <person name="Mure A."/>
            <person name="Sugiura Y."/>
            <person name="Maeda R."/>
            <person name="Honda K."/>
            <person name="Sakurai N."/>
            <person name="Takahashi Y."/>
            <person name="Watada M."/>
            <person name="Katoh T."/>
            <person name="Gotoh A."/>
            <person name="Gotoh Y."/>
            <person name="Taniguchi I."/>
            <person name="Nakamura K."/>
            <person name="Hayashi T."/>
            <person name="Katayama T."/>
            <person name="Uemura T."/>
            <person name="Hattori Y."/>
        </authorList>
    </citation>
    <scope>NUCLEOTIDE SEQUENCE [LARGE SCALE GENOMIC DNA]</scope>
    <source>
        <strain evidence="3 4">SC-9</strain>
    </source>
</reference>
<dbReference type="InterPro" id="IPR035940">
    <property type="entry name" value="CAP_sf"/>
</dbReference>
<sequence>MGSPVVFTKVVDISVTSTVVVAPPDQTVVVTVDASNKNQQSHTTTVSPPTTHSSSSSHPASSSSSSSSSSSLSTFQQEILSEHNKYRSAVGSSNLSWDSSTLQKQSDSYAPKLCSLGLKHSGVSGMGENLYWVSSSGVDKKTLADDSTTAWYDEKSEYSSSNENSFHYSQLVWKGTTHLACSYADCGSSGTYVVCNYSPQGNIIGEFDKNVPT</sequence>
<feature type="domain" description="SCP" evidence="2">
    <location>
        <begin position="74"/>
        <end position="205"/>
    </location>
</feature>
<keyword evidence="4" id="KW-1185">Reference proteome</keyword>
<dbReference type="InterPro" id="IPR001283">
    <property type="entry name" value="CRISP-related"/>
</dbReference>
<dbReference type="EMBL" id="BTFZ01000019">
    <property type="protein sequence ID" value="GMM38270.1"/>
    <property type="molecule type" value="Genomic_DNA"/>
</dbReference>
<dbReference type="SUPFAM" id="SSF55797">
    <property type="entry name" value="PR-1-like"/>
    <property type="match status" value="1"/>
</dbReference>
<dbReference type="InterPro" id="IPR018244">
    <property type="entry name" value="Allrgn_V5/Tpx1_CS"/>
</dbReference>